<dbReference type="RefSeq" id="WP_398275866.1">
    <property type="nucleotide sequence ID" value="NZ_JBITLV010000001.1"/>
</dbReference>
<dbReference type="EMBL" id="JBITLV010000001">
    <property type="protein sequence ID" value="MFI7586357.1"/>
    <property type="molecule type" value="Genomic_DNA"/>
</dbReference>
<evidence type="ECO:0000259" key="2">
    <source>
        <dbReference type="Pfam" id="PF14230"/>
    </source>
</evidence>
<gene>
    <name evidence="3" type="ORF">ACIB24_04720</name>
</gene>
<evidence type="ECO:0000256" key="1">
    <source>
        <dbReference type="SAM" id="SignalP"/>
    </source>
</evidence>
<evidence type="ECO:0000313" key="3">
    <source>
        <dbReference type="EMBL" id="MFI7586357.1"/>
    </source>
</evidence>
<evidence type="ECO:0000313" key="4">
    <source>
        <dbReference type="Proteomes" id="UP001612915"/>
    </source>
</evidence>
<dbReference type="Proteomes" id="UP001612915">
    <property type="component" value="Unassembled WGS sequence"/>
</dbReference>
<feature type="signal peptide" evidence="1">
    <location>
        <begin position="1"/>
        <end position="32"/>
    </location>
</feature>
<organism evidence="3 4">
    <name type="scientific">Spongisporangium articulatum</name>
    <dbReference type="NCBI Taxonomy" id="3362603"/>
    <lineage>
        <taxon>Bacteria</taxon>
        <taxon>Bacillati</taxon>
        <taxon>Actinomycetota</taxon>
        <taxon>Actinomycetes</taxon>
        <taxon>Kineosporiales</taxon>
        <taxon>Kineosporiaceae</taxon>
        <taxon>Spongisporangium</taxon>
    </lineage>
</organism>
<sequence length="109" mass="11064">MNARTAAKAALLLAAGPLLALSLNACSFSASAGTSTHDFSGTKLAGNVQKQLVAQNPDLEITGTTCADTPEIAAGKTTDCNASVNGTATKFVVTWKDSDGNYEVNSVEA</sequence>
<dbReference type="InterPro" id="IPR025637">
    <property type="entry name" value="DUF4333"/>
</dbReference>
<reference evidence="3 4" key="1">
    <citation type="submission" date="2024-10" db="EMBL/GenBank/DDBJ databases">
        <title>The Natural Products Discovery Center: Release of the First 8490 Sequenced Strains for Exploring Actinobacteria Biosynthetic Diversity.</title>
        <authorList>
            <person name="Kalkreuter E."/>
            <person name="Kautsar S.A."/>
            <person name="Yang D."/>
            <person name="Bader C.D."/>
            <person name="Teijaro C.N."/>
            <person name="Fluegel L."/>
            <person name="Davis C.M."/>
            <person name="Simpson J.R."/>
            <person name="Lauterbach L."/>
            <person name="Steele A.D."/>
            <person name="Gui C."/>
            <person name="Meng S."/>
            <person name="Li G."/>
            <person name="Viehrig K."/>
            <person name="Ye F."/>
            <person name="Su P."/>
            <person name="Kiefer A.F."/>
            <person name="Nichols A."/>
            <person name="Cepeda A.J."/>
            <person name="Yan W."/>
            <person name="Fan B."/>
            <person name="Jiang Y."/>
            <person name="Adhikari A."/>
            <person name="Zheng C.-J."/>
            <person name="Schuster L."/>
            <person name="Cowan T.M."/>
            <person name="Smanski M.J."/>
            <person name="Chevrette M.G."/>
            <person name="De Carvalho L.P.S."/>
            <person name="Shen B."/>
        </authorList>
    </citation>
    <scope>NUCLEOTIDE SEQUENCE [LARGE SCALE GENOMIC DNA]</scope>
    <source>
        <strain evidence="3 4">NPDC049639</strain>
    </source>
</reference>
<name>A0ABW8AK22_9ACTN</name>
<proteinExistence type="predicted"/>
<comment type="caution">
    <text evidence="3">The sequence shown here is derived from an EMBL/GenBank/DDBJ whole genome shotgun (WGS) entry which is preliminary data.</text>
</comment>
<dbReference type="Pfam" id="PF14230">
    <property type="entry name" value="DUF4333"/>
    <property type="match status" value="1"/>
</dbReference>
<keyword evidence="1" id="KW-0732">Signal</keyword>
<keyword evidence="4" id="KW-1185">Reference proteome</keyword>
<feature type="chain" id="PRO_5045970386" evidence="1">
    <location>
        <begin position="33"/>
        <end position="109"/>
    </location>
</feature>
<accession>A0ABW8AK22</accession>
<feature type="domain" description="DUF4333" evidence="2">
    <location>
        <begin position="25"/>
        <end position="100"/>
    </location>
</feature>
<protein>
    <submittedName>
        <fullName evidence="3">DUF4333 domain-containing protein</fullName>
    </submittedName>
</protein>